<dbReference type="AlphaFoldDB" id="A0A3B0Z5M9"/>
<accession>A0A3B0Z5M9</accession>
<gene>
    <name evidence="1" type="ORF">MNBD_GAMMA12-1384</name>
</gene>
<dbReference type="Pfam" id="PF13698">
    <property type="entry name" value="DUF4156"/>
    <property type="match status" value="1"/>
</dbReference>
<evidence type="ECO:0000313" key="1">
    <source>
        <dbReference type="EMBL" id="VAW76634.1"/>
    </source>
</evidence>
<sequence>MKKFILFCATALVFTGCTWVKLDKKGEAVAVVQEKYVSSCRGLGKVTAKVVVDLGGVKRSPRKVARELETLARNDASGMGGDTIVIASPITTTKTTKFKRSARRAFKVYNCDAR</sequence>
<reference evidence="1" key="1">
    <citation type="submission" date="2018-06" db="EMBL/GenBank/DDBJ databases">
        <authorList>
            <person name="Zhirakovskaya E."/>
        </authorList>
    </citation>
    <scope>NUCLEOTIDE SEQUENCE</scope>
</reference>
<evidence type="ECO:0008006" key="2">
    <source>
        <dbReference type="Google" id="ProtNLM"/>
    </source>
</evidence>
<organism evidence="1">
    <name type="scientific">hydrothermal vent metagenome</name>
    <dbReference type="NCBI Taxonomy" id="652676"/>
    <lineage>
        <taxon>unclassified sequences</taxon>
        <taxon>metagenomes</taxon>
        <taxon>ecological metagenomes</taxon>
    </lineage>
</organism>
<dbReference type="InterPro" id="IPR025294">
    <property type="entry name" value="DUF4156"/>
</dbReference>
<proteinExistence type="predicted"/>
<dbReference type="PROSITE" id="PS51257">
    <property type="entry name" value="PROKAR_LIPOPROTEIN"/>
    <property type="match status" value="1"/>
</dbReference>
<name>A0A3B0Z5M9_9ZZZZ</name>
<protein>
    <recommendedName>
        <fullName evidence="2">Lipoprotein</fullName>
    </recommendedName>
</protein>
<dbReference type="EMBL" id="UOFL01000111">
    <property type="protein sequence ID" value="VAW76634.1"/>
    <property type="molecule type" value="Genomic_DNA"/>
</dbReference>